<organism evidence="1 2">
    <name type="scientific">Chiloscyllium punctatum</name>
    <name type="common">Brownbanded bambooshark</name>
    <name type="synonym">Hemiscyllium punctatum</name>
    <dbReference type="NCBI Taxonomy" id="137246"/>
    <lineage>
        <taxon>Eukaryota</taxon>
        <taxon>Metazoa</taxon>
        <taxon>Chordata</taxon>
        <taxon>Craniata</taxon>
        <taxon>Vertebrata</taxon>
        <taxon>Chondrichthyes</taxon>
        <taxon>Elasmobranchii</taxon>
        <taxon>Galeomorphii</taxon>
        <taxon>Galeoidea</taxon>
        <taxon>Orectolobiformes</taxon>
        <taxon>Hemiscylliidae</taxon>
        <taxon>Chiloscyllium</taxon>
    </lineage>
</organism>
<keyword evidence="2" id="KW-1185">Reference proteome</keyword>
<sequence>MVGEVARDAARVGAVDMLFVAAARAERGKARGGRGVGWWQLKARASERAIRALRDGDGKENVKDAQVDVTIVKRCDDLTATDRVSFCVFSLNLLQRL</sequence>
<dbReference type="AlphaFoldDB" id="A0A401RTL6"/>
<proteinExistence type="predicted"/>
<dbReference type="EMBL" id="BEZZ01002248">
    <property type="protein sequence ID" value="GCC21470.1"/>
    <property type="molecule type" value="Genomic_DNA"/>
</dbReference>
<name>A0A401RTL6_CHIPU</name>
<evidence type="ECO:0000313" key="2">
    <source>
        <dbReference type="Proteomes" id="UP000287033"/>
    </source>
</evidence>
<evidence type="ECO:0000313" key="1">
    <source>
        <dbReference type="EMBL" id="GCC21470.1"/>
    </source>
</evidence>
<reference evidence="1 2" key="1">
    <citation type="journal article" date="2018" name="Nat. Ecol. Evol.">
        <title>Shark genomes provide insights into elasmobranch evolution and the origin of vertebrates.</title>
        <authorList>
            <person name="Hara Y"/>
            <person name="Yamaguchi K"/>
            <person name="Onimaru K"/>
            <person name="Kadota M"/>
            <person name="Koyanagi M"/>
            <person name="Keeley SD"/>
            <person name="Tatsumi K"/>
            <person name="Tanaka K"/>
            <person name="Motone F"/>
            <person name="Kageyama Y"/>
            <person name="Nozu R"/>
            <person name="Adachi N"/>
            <person name="Nishimura O"/>
            <person name="Nakagawa R"/>
            <person name="Tanegashima C"/>
            <person name="Kiyatake I"/>
            <person name="Matsumoto R"/>
            <person name="Murakumo K"/>
            <person name="Nishida K"/>
            <person name="Terakita A"/>
            <person name="Kuratani S"/>
            <person name="Sato K"/>
            <person name="Hyodo S Kuraku.S."/>
        </authorList>
    </citation>
    <scope>NUCLEOTIDE SEQUENCE [LARGE SCALE GENOMIC DNA]</scope>
</reference>
<comment type="caution">
    <text evidence="1">The sequence shown here is derived from an EMBL/GenBank/DDBJ whole genome shotgun (WGS) entry which is preliminary data.</text>
</comment>
<gene>
    <name evidence="1" type="ORF">chiPu_0019942</name>
</gene>
<dbReference type="Proteomes" id="UP000287033">
    <property type="component" value="Unassembled WGS sequence"/>
</dbReference>
<protein>
    <submittedName>
        <fullName evidence="1">Uncharacterized protein</fullName>
    </submittedName>
</protein>
<accession>A0A401RTL6</accession>